<evidence type="ECO:0000256" key="6">
    <source>
        <dbReference type="ARBA" id="ARBA00022840"/>
    </source>
</evidence>
<protein>
    <recommendedName>
        <fullName evidence="1">non-specific serine/threonine protein kinase</fullName>
        <ecNumber evidence="1">2.7.11.1</ecNumber>
    </recommendedName>
</protein>
<proteinExistence type="predicted"/>
<feature type="compositionally biased region" description="Acidic residues" evidence="8">
    <location>
        <begin position="52"/>
        <end position="62"/>
    </location>
</feature>
<keyword evidence="9" id="KW-0812">Transmembrane</keyword>
<evidence type="ECO:0000256" key="8">
    <source>
        <dbReference type="SAM" id="MobiDB-lite"/>
    </source>
</evidence>
<organism evidence="11 12">
    <name type="scientific">Sorangium cellulosum</name>
    <name type="common">Polyangium cellulosum</name>
    <dbReference type="NCBI Taxonomy" id="56"/>
    <lineage>
        <taxon>Bacteria</taxon>
        <taxon>Pseudomonadati</taxon>
        <taxon>Myxococcota</taxon>
        <taxon>Polyangia</taxon>
        <taxon>Polyangiales</taxon>
        <taxon>Polyangiaceae</taxon>
        <taxon>Sorangium</taxon>
    </lineage>
</organism>
<keyword evidence="2" id="KW-0723">Serine/threonine-protein kinase</keyword>
<feature type="compositionally biased region" description="Low complexity" evidence="8">
    <location>
        <begin position="29"/>
        <end position="51"/>
    </location>
</feature>
<dbReference type="EMBL" id="JEMB01001829">
    <property type="protein sequence ID" value="KYF84872.1"/>
    <property type="molecule type" value="Genomic_DNA"/>
</dbReference>
<gene>
    <name evidence="11" type="ORF">BE17_28070</name>
</gene>
<evidence type="ECO:0000256" key="3">
    <source>
        <dbReference type="ARBA" id="ARBA00022679"/>
    </source>
</evidence>
<dbReference type="GO" id="GO:0004674">
    <property type="term" value="F:protein serine/threonine kinase activity"/>
    <property type="evidence" value="ECO:0007669"/>
    <property type="project" value="UniProtKB-KW"/>
</dbReference>
<reference evidence="11 12" key="1">
    <citation type="submission" date="2014-02" db="EMBL/GenBank/DDBJ databases">
        <title>The small core and large imbalanced accessory genome model reveals a collaborative survival strategy of Sorangium cellulosum strains in nature.</title>
        <authorList>
            <person name="Han K."/>
            <person name="Peng R."/>
            <person name="Blom J."/>
            <person name="Li Y.-Z."/>
        </authorList>
    </citation>
    <scope>NUCLEOTIDE SEQUENCE [LARGE SCALE GENOMIC DNA]</scope>
    <source>
        <strain evidence="11 12">So0011-07</strain>
    </source>
</reference>
<dbReference type="InterPro" id="IPR017441">
    <property type="entry name" value="Protein_kinase_ATP_BS"/>
</dbReference>
<feature type="region of interest" description="Disordered" evidence="8">
    <location>
        <begin position="1"/>
        <end position="154"/>
    </location>
</feature>
<dbReference type="EC" id="2.7.11.1" evidence="1"/>
<dbReference type="Gene3D" id="1.10.510.10">
    <property type="entry name" value="Transferase(Phosphotransferase) domain 1"/>
    <property type="match status" value="1"/>
</dbReference>
<evidence type="ECO:0000259" key="10">
    <source>
        <dbReference type="PROSITE" id="PS50011"/>
    </source>
</evidence>
<keyword evidence="5 11" id="KW-0418">Kinase</keyword>
<evidence type="ECO:0000256" key="9">
    <source>
        <dbReference type="SAM" id="Phobius"/>
    </source>
</evidence>
<feature type="transmembrane region" description="Helical" evidence="9">
    <location>
        <begin position="478"/>
        <end position="497"/>
    </location>
</feature>
<dbReference type="AlphaFoldDB" id="A0A150RXB6"/>
<keyword evidence="6 7" id="KW-0067">ATP-binding</keyword>
<dbReference type="SUPFAM" id="SSF56112">
    <property type="entry name" value="Protein kinase-like (PK-like)"/>
    <property type="match status" value="1"/>
</dbReference>
<dbReference type="FunFam" id="1.10.510.10:FF:000021">
    <property type="entry name" value="Serine/threonine protein kinase"/>
    <property type="match status" value="1"/>
</dbReference>
<feature type="compositionally biased region" description="Basic and acidic residues" evidence="8">
    <location>
        <begin position="139"/>
        <end position="148"/>
    </location>
</feature>
<feature type="compositionally biased region" description="Low complexity" evidence="8">
    <location>
        <begin position="67"/>
        <end position="78"/>
    </location>
</feature>
<dbReference type="SMART" id="SM00220">
    <property type="entry name" value="S_TKc"/>
    <property type="match status" value="1"/>
</dbReference>
<evidence type="ECO:0000256" key="2">
    <source>
        <dbReference type="ARBA" id="ARBA00022527"/>
    </source>
</evidence>
<dbReference type="GO" id="GO:0005524">
    <property type="term" value="F:ATP binding"/>
    <property type="evidence" value="ECO:0007669"/>
    <property type="project" value="UniProtKB-UniRule"/>
</dbReference>
<dbReference type="PROSITE" id="PS50011">
    <property type="entry name" value="PROTEIN_KINASE_DOM"/>
    <property type="match status" value="1"/>
</dbReference>
<evidence type="ECO:0000256" key="4">
    <source>
        <dbReference type="ARBA" id="ARBA00022741"/>
    </source>
</evidence>
<dbReference type="Proteomes" id="UP000075635">
    <property type="component" value="Unassembled WGS sequence"/>
</dbReference>
<evidence type="ECO:0000256" key="7">
    <source>
        <dbReference type="PROSITE-ProRule" id="PRU10141"/>
    </source>
</evidence>
<dbReference type="PROSITE" id="PS00108">
    <property type="entry name" value="PROTEIN_KINASE_ST"/>
    <property type="match status" value="1"/>
</dbReference>
<dbReference type="Pfam" id="PF00069">
    <property type="entry name" value="Pkinase"/>
    <property type="match status" value="1"/>
</dbReference>
<dbReference type="Gene3D" id="3.30.200.20">
    <property type="entry name" value="Phosphorylase Kinase, domain 1"/>
    <property type="match status" value="1"/>
</dbReference>
<dbReference type="PANTHER" id="PTHR43289">
    <property type="entry name" value="MITOGEN-ACTIVATED PROTEIN KINASE KINASE KINASE 20-RELATED"/>
    <property type="match status" value="1"/>
</dbReference>
<evidence type="ECO:0000256" key="1">
    <source>
        <dbReference type="ARBA" id="ARBA00012513"/>
    </source>
</evidence>
<evidence type="ECO:0000313" key="12">
    <source>
        <dbReference type="Proteomes" id="UP000075635"/>
    </source>
</evidence>
<keyword evidence="9" id="KW-1133">Transmembrane helix</keyword>
<dbReference type="InterPro" id="IPR011009">
    <property type="entry name" value="Kinase-like_dom_sf"/>
</dbReference>
<sequence length="634" mass="67469">MSATKNEHHTARSRVFNDEAGALDEAPVSRPTGAAGGARSSGVGAASAPGVEPEEAGEDVPVELEVRPSSRPSRPSRSGWVEGPASEAPSFVAPPPLRQKTPRFGRQSEPDIDEAGGRTSAAPVSEGEPSMEIPPPDEVEPRERRPPGAKDPYIGTTFDHRYKIERLLGEGGMGYVYLARHKVIDKRVAVKVLRAELARDREIFERFVQEARAASSIGNPHIVDISDFGDLPDGSTYFVMEYLEGVSLAQIIDSPNELPMDRICHIALQLSAGLAAAHEAGIIHRDLKPDNVFVVARGSDPNFVKILDFGIAKVSTSTTTKLTRAGAVFGTPHYMSPEQAAGAPIDHRTDIYSLGVMLYELVSRQLPFNADNFMGILTQHMYKAPVPIRALVGGPDCPPGLEAVILKCLSKKPESRYQTMGDLHADLERVKGGGVPGAVAEMMARSGGFNVPHDYFKTSKVIVPATPPSPPRSPWPRYVWVAGAAAAVGIVTAIFVIGGSGSASHTAAPTPKPTVEAPAVAPTPAPVQRAVVALAAVPETAVGYRNGVEMKLPASIEFERGQTVTIDIRAEGYVPSTVVLDGTEPSKLVKLVEVDEKGGTKVRPGGAGRPPATQSTVRTPKGSDVRDPWAKEKK</sequence>
<accession>A0A150RXB6</accession>
<dbReference type="CDD" id="cd14014">
    <property type="entry name" value="STKc_PknB_like"/>
    <property type="match status" value="1"/>
</dbReference>
<keyword evidence="3" id="KW-0808">Transferase</keyword>
<feature type="region of interest" description="Disordered" evidence="8">
    <location>
        <begin position="598"/>
        <end position="634"/>
    </location>
</feature>
<keyword evidence="4 7" id="KW-0547">Nucleotide-binding</keyword>
<evidence type="ECO:0000313" key="11">
    <source>
        <dbReference type="EMBL" id="KYF84872.1"/>
    </source>
</evidence>
<keyword evidence="9" id="KW-0472">Membrane</keyword>
<feature type="compositionally biased region" description="Basic and acidic residues" evidence="8">
    <location>
        <begin position="1"/>
        <end position="10"/>
    </location>
</feature>
<feature type="binding site" evidence="7">
    <location>
        <position position="191"/>
    </location>
    <ligand>
        <name>ATP</name>
        <dbReference type="ChEBI" id="CHEBI:30616"/>
    </ligand>
</feature>
<dbReference type="InterPro" id="IPR000719">
    <property type="entry name" value="Prot_kinase_dom"/>
</dbReference>
<feature type="domain" description="Protein kinase" evidence="10">
    <location>
        <begin position="162"/>
        <end position="427"/>
    </location>
</feature>
<dbReference type="PANTHER" id="PTHR43289:SF34">
    <property type="entry name" value="SERINE_THREONINE-PROTEIN KINASE YBDM-RELATED"/>
    <property type="match status" value="1"/>
</dbReference>
<comment type="caution">
    <text evidence="11">The sequence shown here is derived from an EMBL/GenBank/DDBJ whole genome shotgun (WGS) entry which is preliminary data.</text>
</comment>
<feature type="compositionally biased region" description="Basic and acidic residues" evidence="8">
    <location>
        <begin position="621"/>
        <end position="634"/>
    </location>
</feature>
<dbReference type="PROSITE" id="PS00107">
    <property type="entry name" value="PROTEIN_KINASE_ATP"/>
    <property type="match status" value="1"/>
</dbReference>
<evidence type="ECO:0000256" key="5">
    <source>
        <dbReference type="ARBA" id="ARBA00022777"/>
    </source>
</evidence>
<dbReference type="InterPro" id="IPR008271">
    <property type="entry name" value="Ser/Thr_kinase_AS"/>
</dbReference>
<name>A0A150RXB6_SORCE</name>